<evidence type="ECO:0008006" key="4">
    <source>
        <dbReference type="Google" id="ProtNLM"/>
    </source>
</evidence>
<protein>
    <recommendedName>
        <fullName evidence="4">Signal transducing protein</fullName>
    </recommendedName>
</protein>
<accession>A0A1H1SJN0</accession>
<gene>
    <name evidence="2" type="ORF">SAMN04488570_1969</name>
</gene>
<organism evidence="2 3">
    <name type="scientific">Nocardioides scoriae</name>
    <dbReference type="NCBI Taxonomy" id="642780"/>
    <lineage>
        <taxon>Bacteria</taxon>
        <taxon>Bacillati</taxon>
        <taxon>Actinomycetota</taxon>
        <taxon>Actinomycetes</taxon>
        <taxon>Propionibacteriales</taxon>
        <taxon>Nocardioidaceae</taxon>
        <taxon>Nocardioides</taxon>
    </lineage>
</organism>
<evidence type="ECO:0000313" key="2">
    <source>
        <dbReference type="EMBL" id="SDS47936.1"/>
    </source>
</evidence>
<dbReference type="STRING" id="642780.SAMN04488570_1969"/>
<feature type="region of interest" description="Disordered" evidence="1">
    <location>
        <begin position="64"/>
        <end position="104"/>
    </location>
</feature>
<dbReference type="Proteomes" id="UP000198859">
    <property type="component" value="Chromosome I"/>
</dbReference>
<keyword evidence="3" id="KW-1185">Reference proteome</keyword>
<name>A0A1H1SJN0_9ACTN</name>
<evidence type="ECO:0000256" key="1">
    <source>
        <dbReference type="SAM" id="MobiDB-lite"/>
    </source>
</evidence>
<dbReference type="RefSeq" id="WP_231916814.1">
    <property type="nucleotide sequence ID" value="NZ_LT629757.1"/>
</dbReference>
<feature type="compositionally biased region" description="Gly residues" evidence="1">
    <location>
        <begin position="89"/>
        <end position="104"/>
    </location>
</feature>
<reference evidence="3" key="1">
    <citation type="submission" date="2016-10" db="EMBL/GenBank/DDBJ databases">
        <authorList>
            <person name="Varghese N."/>
            <person name="Submissions S."/>
        </authorList>
    </citation>
    <scope>NUCLEOTIDE SEQUENCE [LARGE SCALE GENOMIC DNA]</scope>
    <source>
        <strain evidence="3">DSM 22127</strain>
    </source>
</reference>
<dbReference type="AlphaFoldDB" id="A0A1H1SJN0"/>
<proteinExistence type="predicted"/>
<dbReference type="EMBL" id="LT629757">
    <property type="protein sequence ID" value="SDS47936.1"/>
    <property type="molecule type" value="Genomic_DNA"/>
</dbReference>
<sequence>MRGIFFEESDAHAAAARLRRDGFEAQVRRQPFAGEDDDEDQPWVVVTDAPPVMLELLVEERDGWLEDDAPPPAAPLVLPRAPRRTHRPGAGGDGPGGSSGAGRR</sequence>
<evidence type="ECO:0000313" key="3">
    <source>
        <dbReference type="Proteomes" id="UP000198859"/>
    </source>
</evidence>